<name>A0ABR6M4B9_MICEC</name>
<proteinExistence type="predicted"/>
<keyword evidence="1" id="KW-0812">Transmembrane</keyword>
<keyword evidence="1" id="KW-0472">Membrane</keyword>
<accession>A0ABR6M4B9</accession>
<evidence type="ECO:0008006" key="4">
    <source>
        <dbReference type="Google" id="ProtNLM"/>
    </source>
</evidence>
<reference evidence="2 3" key="1">
    <citation type="submission" date="2020-08" db="EMBL/GenBank/DDBJ databases">
        <title>Sequencing the genomes of 1000 actinobacteria strains.</title>
        <authorList>
            <person name="Klenk H.-P."/>
        </authorList>
    </citation>
    <scope>NUCLEOTIDE SEQUENCE [LARGE SCALE GENOMIC DNA]</scope>
    <source>
        <strain evidence="2 3">DSM 43036</strain>
    </source>
</reference>
<evidence type="ECO:0000313" key="3">
    <source>
        <dbReference type="Proteomes" id="UP000618986"/>
    </source>
</evidence>
<gene>
    <name evidence="2" type="ORF">FHU28_000061</name>
</gene>
<dbReference type="Proteomes" id="UP000618986">
    <property type="component" value="Unassembled WGS sequence"/>
</dbReference>
<organism evidence="2 3">
    <name type="scientific">Micromonospora echinospora</name>
    <name type="common">Micromonospora purpurea</name>
    <dbReference type="NCBI Taxonomy" id="1877"/>
    <lineage>
        <taxon>Bacteria</taxon>
        <taxon>Bacillati</taxon>
        <taxon>Actinomycetota</taxon>
        <taxon>Actinomycetes</taxon>
        <taxon>Micromonosporales</taxon>
        <taxon>Micromonosporaceae</taxon>
        <taxon>Micromonospora</taxon>
    </lineage>
</organism>
<protein>
    <recommendedName>
        <fullName evidence="4">Thioredoxin domain-containing protein</fullName>
    </recommendedName>
</protein>
<dbReference type="EMBL" id="JACHJC010000001">
    <property type="protein sequence ID" value="MBB5110222.1"/>
    <property type="molecule type" value="Genomic_DNA"/>
</dbReference>
<evidence type="ECO:0000313" key="2">
    <source>
        <dbReference type="EMBL" id="MBB5110222.1"/>
    </source>
</evidence>
<sequence>MPDADGQGPPEGLPGLPPEWGRVFVPDDASALAEEARQVRRELRRARAAARRRPGSLRLGLPALILLVSVLITLAGLAAVTWPRTTRSGAPTVLPHAGAAPQPVGPLPALDLVGADDTPVPLRSLLPAMIILTDACACAEQVTTAAGAAPPGVTVVTVTAGRRAGAASVPGVRPLGDPAGGLRSYLHLSAQPGIAPALLVDRQGALVRLVPELGPLSDYGADLARLAG</sequence>
<evidence type="ECO:0000256" key="1">
    <source>
        <dbReference type="SAM" id="Phobius"/>
    </source>
</evidence>
<keyword evidence="1" id="KW-1133">Transmembrane helix</keyword>
<keyword evidence="3" id="KW-1185">Reference proteome</keyword>
<comment type="caution">
    <text evidence="2">The sequence shown here is derived from an EMBL/GenBank/DDBJ whole genome shotgun (WGS) entry which is preliminary data.</text>
</comment>
<feature type="transmembrane region" description="Helical" evidence="1">
    <location>
        <begin position="59"/>
        <end position="82"/>
    </location>
</feature>